<dbReference type="SUPFAM" id="SSF51182">
    <property type="entry name" value="RmlC-like cupins"/>
    <property type="match status" value="1"/>
</dbReference>
<dbReference type="InterPro" id="IPR014710">
    <property type="entry name" value="RmlC-like_jellyroll"/>
</dbReference>
<proteinExistence type="predicted"/>
<dbReference type="RefSeq" id="WP_114469804.1">
    <property type="nucleotide sequence ID" value="NZ_QPJK01000006.1"/>
</dbReference>
<dbReference type="GO" id="GO:0051213">
    <property type="term" value="F:dioxygenase activity"/>
    <property type="evidence" value="ECO:0007669"/>
    <property type="project" value="UniProtKB-KW"/>
</dbReference>
<dbReference type="OrthoDB" id="285029at2"/>
<sequence>MNGHFIAFARYLARSAQPAGRPAIWRGPDVDAALSAQPTSPQRLTRALALTPTDDPQALGLNGSISLIVQALGPGETGRMHSHSFWHLYFVLKGRGASQIGGELISWSAGDSFYVPAWVDHDLQNLSTTEDAVVYSAQNLPEQAATGALMRKEAAGYVHIRAEAAAPADA</sequence>
<keyword evidence="2" id="KW-0560">Oxidoreductase</keyword>
<evidence type="ECO:0000259" key="3">
    <source>
        <dbReference type="Pfam" id="PF07883"/>
    </source>
</evidence>
<evidence type="ECO:0000313" key="5">
    <source>
        <dbReference type="Proteomes" id="UP000252884"/>
    </source>
</evidence>
<dbReference type="AlphaFoldDB" id="A0A368XQT8"/>
<dbReference type="Gene3D" id="2.60.120.10">
    <property type="entry name" value="Jelly Rolls"/>
    <property type="match status" value="1"/>
</dbReference>
<dbReference type="Proteomes" id="UP000252884">
    <property type="component" value="Unassembled WGS sequence"/>
</dbReference>
<dbReference type="PANTHER" id="PTHR41517:SF1">
    <property type="entry name" value="CUPIN"/>
    <property type="match status" value="1"/>
</dbReference>
<dbReference type="InterPro" id="IPR011051">
    <property type="entry name" value="RmlC_Cupin_sf"/>
</dbReference>
<dbReference type="EMBL" id="QPJK01000006">
    <property type="protein sequence ID" value="RCW69398.1"/>
    <property type="molecule type" value="Genomic_DNA"/>
</dbReference>
<dbReference type="Pfam" id="PF07883">
    <property type="entry name" value="Cupin_2"/>
    <property type="match status" value="1"/>
</dbReference>
<keyword evidence="1" id="KW-0223">Dioxygenase</keyword>
<dbReference type="InterPro" id="IPR047183">
    <property type="entry name" value="GDO-like"/>
</dbReference>
<evidence type="ECO:0000313" key="4">
    <source>
        <dbReference type="EMBL" id="RCW69398.1"/>
    </source>
</evidence>
<name>A0A368XQT8_9BURK</name>
<comment type="caution">
    <text evidence="4">The sequence shown here is derived from an EMBL/GenBank/DDBJ whole genome shotgun (WGS) entry which is preliminary data.</text>
</comment>
<feature type="domain" description="Cupin type-2" evidence="3">
    <location>
        <begin position="70"/>
        <end position="135"/>
    </location>
</feature>
<keyword evidence="5" id="KW-1185">Reference proteome</keyword>
<dbReference type="PANTHER" id="PTHR41517">
    <property type="entry name" value="1,2-DIOXYGENASE PROTEIN-RELATED"/>
    <property type="match status" value="1"/>
</dbReference>
<accession>A0A368XQT8</accession>
<evidence type="ECO:0000256" key="1">
    <source>
        <dbReference type="ARBA" id="ARBA00022964"/>
    </source>
</evidence>
<organism evidence="4 5">
    <name type="scientific">Pseudorhodoferax soli</name>
    <dbReference type="NCBI Taxonomy" id="545864"/>
    <lineage>
        <taxon>Bacteria</taxon>
        <taxon>Pseudomonadati</taxon>
        <taxon>Pseudomonadota</taxon>
        <taxon>Betaproteobacteria</taxon>
        <taxon>Burkholderiales</taxon>
        <taxon>Comamonadaceae</taxon>
    </lineage>
</organism>
<gene>
    <name evidence="4" type="ORF">DES41_106272</name>
</gene>
<protein>
    <submittedName>
        <fullName evidence="4">Cupin domain</fullName>
    </submittedName>
</protein>
<dbReference type="InterPro" id="IPR013096">
    <property type="entry name" value="Cupin_2"/>
</dbReference>
<evidence type="ECO:0000256" key="2">
    <source>
        <dbReference type="ARBA" id="ARBA00023002"/>
    </source>
</evidence>
<reference evidence="4 5" key="1">
    <citation type="submission" date="2018-07" db="EMBL/GenBank/DDBJ databases">
        <title>Genomic Encyclopedia of Type Strains, Phase IV (KMG-IV): sequencing the most valuable type-strain genomes for metagenomic binning, comparative biology and taxonomic classification.</title>
        <authorList>
            <person name="Goeker M."/>
        </authorList>
    </citation>
    <scope>NUCLEOTIDE SEQUENCE [LARGE SCALE GENOMIC DNA]</scope>
    <source>
        <strain evidence="4 5">DSM 21634</strain>
    </source>
</reference>